<proteinExistence type="predicted"/>
<accession>A0A0E9V6Y3</accession>
<reference evidence="1" key="2">
    <citation type="journal article" date="2015" name="Fish Shellfish Immunol.">
        <title>Early steps in the European eel (Anguilla anguilla)-Vibrio vulnificus interaction in the gills: Role of the RtxA13 toxin.</title>
        <authorList>
            <person name="Callol A."/>
            <person name="Pajuelo D."/>
            <person name="Ebbesson L."/>
            <person name="Teles M."/>
            <person name="MacKenzie S."/>
            <person name="Amaro C."/>
        </authorList>
    </citation>
    <scope>NUCLEOTIDE SEQUENCE</scope>
</reference>
<dbReference type="EMBL" id="GBXM01034785">
    <property type="protein sequence ID" value="JAH73792.1"/>
    <property type="molecule type" value="Transcribed_RNA"/>
</dbReference>
<name>A0A0E9V6Y3_ANGAN</name>
<sequence>MSAHMTHFKLLKSIKAVN</sequence>
<protein>
    <submittedName>
        <fullName evidence="1">Uncharacterized protein</fullName>
    </submittedName>
</protein>
<evidence type="ECO:0000313" key="1">
    <source>
        <dbReference type="EMBL" id="JAH73792.1"/>
    </source>
</evidence>
<reference evidence="1" key="1">
    <citation type="submission" date="2014-11" db="EMBL/GenBank/DDBJ databases">
        <authorList>
            <person name="Amaro Gonzalez C."/>
        </authorList>
    </citation>
    <scope>NUCLEOTIDE SEQUENCE</scope>
</reference>
<dbReference type="AlphaFoldDB" id="A0A0E9V6Y3"/>
<organism evidence="1">
    <name type="scientific">Anguilla anguilla</name>
    <name type="common">European freshwater eel</name>
    <name type="synonym">Muraena anguilla</name>
    <dbReference type="NCBI Taxonomy" id="7936"/>
    <lineage>
        <taxon>Eukaryota</taxon>
        <taxon>Metazoa</taxon>
        <taxon>Chordata</taxon>
        <taxon>Craniata</taxon>
        <taxon>Vertebrata</taxon>
        <taxon>Euteleostomi</taxon>
        <taxon>Actinopterygii</taxon>
        <taxon>Neopterygii</taxon>
        <taxon>Teleostei</taxon>
        <taxon>Anguilliformes</taxon>
        <taxon>Anguillidae</taxon>
        <taxon>Anguilla</taxon>
    </lineage>
</organism>